<accession>A0A7J3SLD0</accession>
<proteinExistence type="predicted"/>
<sequence>MSSSLERNSEARSRKLSKKAAIVGIDLSIKRASSICLYSWGAKRIIITKAYSEDEIASSALSVATKGSILVVMDSPLSEERKKRYRDLDRLASMLGCRLLPISMHPMAFLAERGIRISKLIKEALPDATIVETHPLCAAKFLGFKNTHEMVKALLGIDARGDDADAVACCLAGIFLLIGLGIEISSEDNKDIFILPTRLGSKC</sequence>
<name>A0A7J3SLD0_9CREN</name>
<gene>
    <name evidence="1" type="ORF">ENW83_04455</name>
</gene>
<comment type="caution">
    <text evidence="1">The sequence shown here is derived from an EMBL/GenBank/DDBJ whole genome shotgun (WGS) entry which is preliminary data.</text>
</comment>
<dbReference type="AlphaFoldDB" id="A0A7J3SLD0"/>
<reference evidence="1" key="1">
    <citation type="journal article" date="2020" name="mSystems">
        <title>Genome- and Community-Level Interaction Insights into Carbon Utilization and Element Cycling Functions of Hydrothermarchaeota in Hydrothermal Sediment.</title>
        <authorList>
            <person name="Zhou Z."/>
            <person name="Liu Y."/>
            <person name="Xu W."/>
            <person name="Pan J."/>
            <person name="Luo Z.H."/>
            <person name="Li M."/>
        </authorList>
    </citation>
    <scope>NUCLEOTIDE SEQUENCE [LARGE SCALE GENOMIC DNA]</scope>
    <source>
        <strain evidence="1">SpSt-885</strain>
    </source>
</reference>
<organism evidence="1">
    <name type="scientific">Fervidicoccus fontis</name>
    <dbReference type="NCBI Taxonomy" id="683846"/>
    <lineage>
        <taxon>Archaea</taxon>
        <taxon>Thermoproteota</taxon>
        <taxon>Thermoprotei</taxon>
        <taxon>Fervidicoccales</taxon>
        <taxon>Fervidicoccaceae</taxon>
        <taxon>Fervidicoccus</taxon>
    </lineage>
</organism>
<dbReference type="EMBL" id="DTLS01000129">
    <property type="protein sequence ID" value="HGZ60440.1"/>
    <property type="molecule type" value="Genomic_DNA"/>
</dbReference>
<evidence type="ECO:0000313" key="1">
    <source>
        <dbReference type="EMBL" id="HGZ60440.1"/>
    </source>
</evidence>
<protein>
    <submittedName>
        <fullName evidence="1">DUF429 domain-containing protein</fullName>
    </submittedName>
</protein>